<dbReference type="PANTHER" id="PTHR11586">
    <property type="entry name" value="TRNA-AMINOACYLATION COFACTOR ARC1 FAMILY MEMBER"/>
    <property type="match status" value="1"/>
</dbReference>
<dbReference type="InterPro" id="IPR036282">
    <property type="entry name" value="Glutathione-S-Trfase_C_sf"/>
</dbReference>
<evidence type="ECO:0000313" key="8">
    <source>
        <dbReference type="Proteomes" id="UP001162131"/>
    </source>
</evidence>
<evidence type="ECO:0000259" key="5">
    <source>
        <dbReference type="PROSITE" id="PS50405"/>
    </source>
</evidence>
<dbReference type="GO" id="GO:0032991">
    <property type="term" value="C:protein-containing complex"/>
    <property type="evidence" value="ECO:0007669"/>
    <property type="project" value="UniProtKB-ARBA"/>
</dbReference>
<evidence type="ECO:0000256" key="2">
    <source>
        <dbReference type="ARBA" id="ARBA00022884"/>
    </source>
</evidence>
<dbReference type="AlphaFoldDB" id="A0AAU9JAV3"/>
<dbReference type="CDD" id="cd10289">
    <property type="entry name" value="GST_C_AaRS_like"/>
    <property type="match status" value="1"/>
</dbReference>
<dbReference type="PROSITE" id="PS50405">
    <property type="entry name" value="GST_CTER"/>
    <property type="match status" value="1"/>
</dbReference>
<dbReference type="Gene3D" id="2.40.50.140">
    <property type="entry name" value="Nucleic acid-binding proteins"/>
    <property type="match status" value="1"/>
</dbReference>
<dbReference type="InterPro" id="IPR051270">
    <property type="entry name" value="Tyrosine-tRNA_ligase_regulator"/>
</dbReference>
<keyword evidence="2 3" id="KW-0694">RNA-binding</keyword>
<dbReference type="SUPFAM" id="SSF47616">
    <property type="entry name" value="GST C-terminal domain-like"/>
    <property type="match status" value="1"/>
</dbReference>
<dbReference type="Pfam" id="PF01588">
    <property type="entry name" value="tRNA_bind"/>
    <property type="match status" value="1"/>
</dbReference>
<evidence type="ECO:0000256" key="4">
    <source>
        <dbReference type="SAM" id="MobiDB-lite"/>
    </source>
</evidence>
<feature type="domain" description="TRNA-binding" evidence="6">
    <location>
        <begin position="283"/>
        <end position="383"/>
    </location>
</feature>
<dbReference type="Pfam" id="PF21972">
    <property type="entry name" value="Arc1p_N_like"/>
    <property type="match status" value="1"/>
</dbReference>
<evidence type="ECO:0008006" key="9">
    <source>
        <dbReference type="Google" id="ProtNLM"/>
    </source>
</evidence>
<reference evidence="7" key="1">
    <citation type="submission" date="2021-09" db="EMBL/GenBank/DDBJ databases">
        <authorList>
            <consortium name="AG Swart"/>
            <person name="Singh M."/>
            <person name="Singh A."/>
            <person name="Seah K."/>
            <person name="Emmerich C."/>
        </authorList>
    </citation>
    <scope>NUCLEOTIDE SEQUENCE</scope>
    <source>
        <strain evidence="7">ATCC30299</strain>
    </source>
</reference>
<dbReference type="PANTHER" id="PTHR11586:SF33">
    <property type="entry name" value="AMINOACYL TRNA SYNTHASE COMPLEX-INTERACTING MULTIFUNCTIONAL PROTEIN 1"/>
    <property type="match status" value="1"/>
</dbReference>
<evidence type="ECO:0000313" key="7">
    <source>
        <dbReference type="EMBL" id="CAG9322261.1"/>
    </source>
</evidence>
<feature type="region of interest" description="Disordered" evidence="4">
    <location>
        <begin position="183"/>
        <end position="280"/>
    </location>
</feature>
<evidence type="ECO:0000256" key="1">
    <source>
        <dbReference type="ARBA" id="ARBA00022555"/>
    </source>
</evidence>
<comment type="caution">
    <text evidence="7">The sequence shown here is derived from an EMBL/GenBank/DDBJ whole genome shotgun (WGS) entry which is preliminary data.</text>
</comment>
<dbReference type="EMBL" id="CAJZBQ010000030">
    <property type="protein sequence ID" value="CAG9322261.1"/>
    <property type="molecule type" value="Genomic_DNA"/>
</dbReference>
<dbReference type="InterPro" id="IPR053836">
    <property type="entry name" value="Arc1-like_N"/>
</dbReference>
<organism evidence="7 8">
    <name type="scientific">Blepharisma stoltei</name>
    <dbReference type="NCBI Taxonomy" id="1481888"/>
    <lineage>
        <taxon>Eukaryota</taxon>
        <taxon>Sar</taxon>
        <taxon>Alveolata</taxon>
        <taxon>Ciliophora</taxon>
        <taxon>Postciliodesmatophora</taxon>
        <taxon>Heterotrichea</taxon>
        <taxon>Heterotrichida</taxon>
        <taxon>Blepharismidae</taxon>
        <taxon>Blepharisma</taxon>
    </lineage>
</organism>
<protein>
    <recommendedName>
        <fullName evidence="9">tRNA-binding domain-containing protein</fullName>
    </recommendedName>
</protein>
<feature type="domain" description="GST C-terminal" evidence="5">
    <location>
        <begin position="44"/>
        <end position="172"/>
    </location>
</feature>
<dbReference type="InterPro" id="IPR002547">
    <property type="entry name" value="tRNA-bd_dom"/>
</dbReference>
<dbReference type="Gene3D" id="1.20.1050.10">
    <property type="match status" value="1"/>
</dbReference>
<sequence>MELLIDNQPASIAAGVVNEYARANAKNIELSKVAAKHLKLKLPLLVKDSTIEFPLSILTTLLEVQRVGPILYGANSIEKAQTSGWVEAANTMPPKEFISLLENKLLTRTFLVSNHITIADIAAYAVIQPVILSLSNSERLQYVCVLRWASHLQSLPGLKEKLPHVPVPERSFEVPHALVKGPAVEELKAPPSHKLNPEDLAHRKSTDERSSKRSSIHEEFKSPKEKKAKEDKKKAQEETKAPQEKKKEENKGPQEKKPKGEAKPQEKKKPAKAEEAPEEGGDAFQYLELRVGRVEKVWRHPEADRLFCETVDLGAEKRTVVSGLVGHITEEEFTGKLVVLLANLKKSKLKGVVSEAMVLAAKNEGTVELVSPPNGSKPGDLISVEGIPFTPSRILPEKKKYWETATKSLGISPEGVIIYRDLPLRTENGPLVAPTLRAGIIS</sequence>
<feature type="compositionally biased region" description="Basic and acidic residues" evidence="4">
    <location>
        <begin position="195"/>
        <end position="275"/>
    </location>
</feature>
<keyword evidence="8" id="KW-1185">Reference proteome</keyword>
<gene>
    <name evidence="7" type="ORF">BSTOLATCC_MIC30635</name>
</gene>
<dbReference type="CDD" id="cd02799">
    <property type="entry name" value="tRNA_bind_EMAP-II_like"/>
    <property type="match status" value="1"/>
</dbReference>
<dbReference type="SUPFAM" id="SSF50249">
    <property type="entry name" value="Nucleic acid-binding proteins"/>
    <property type="match status" value="1"/>
</dbReference>
<keyword evidence="1 3" id="KW-0820">tRNA-binding</keyword>
<accession>A0AAU9JAV3</accession>
<dbReference type="Proteomes" id="UP001162131">
    <property type="component" value="Unassembled WGS sequence"/>
</dbReference>
<dbReference type="InterPro" id="IPR010987">
    <property type="entry name" value="Glutathione-S-Trfase_C-like"/>
</dbReference>
<dbReference type="PROSITE" id="PS50886">
    <property type="entry name" value="TRBD"/>
    <property type="match status" value="1"/>
</dbReference>
<evidence type="ECO:0000259" key="6">
    <source>
        <dbReference type="PROSITE" id="PS50886"/>
    </source>
</evidence>
<dbReference type="InterPro" id="IPR012340">
    <property type="entry name" value="NA-bd_OB-fold"/>
</dbReference>
<name>A0AAU9JAV3_9CILI</name>
<evidence type="ECO:0000256" key="3">
    <source>
        <dbReference type="PROSITE-ProRule" id="PRU00209"/>
    </source>
</evidence>
<proteinExistence type="predicted"/>
<dbReference type="GO" id="GO:0000049">
    <property type="term" value="F:tRNA binding"/>
    <property type="evidence" value="ECO:0007669"/>
    <property type="project" value="UniProtKB-UniRule"/>
</dbReference>